<evidence type="ECO:0000313" key="2">
    <source>
        <dbReference type="EMBL" id="MCH4811022.1"/>
    </source>
</evidence>
<organism evidence="2 3">
    <name type="scientific">Vreelandella neptunia</name>
    <dbReference type="NCBI Taxonomy" id="115551"/>
    <lineage>
        <taxon>Bacteria</taxon>
        <taxon>Pseudomonadati</taxon>
        <taxon>Pseudomonadota</taxon>
        <taxon>Gammaproteobacteria</taxon>
        <taxon>Oceanospirillales</taxon>
        <taxon>Halomonadaceae</taxon>
        <taxon>Vreelandella</taxon>
    </lineage>
</organism>
<dbReference type="EMBL" id="JAKVTW010000003">
    <property type="protein sequence ID" value="MCH4811022.1"/>
    <property type="molecule type" value="Genomic_DNA"/>
</dbReference>
<feature type="region of interest" description="Disordered" evidence="1">
    <location>
        <begin position="89"/>
        <end position="112"/>
    </location>
</feature>
<reference evidence="2 3" key="1">
    <citation type="submission" date="2022-03" db="EMBL/GenBank/DDBJ databases">
        <title>Genomic signatures underlying metal tolerance in selected Arctic bacterial isolates.</title>
        <authorList>
            <person name="Thomas F.A."/>
            <person name="Venkatachalam S."/>
            <person name="Krishnan K.P."/>
        </authorList>
    </citation>
    <scope>NUCLEOTIDE SEQUENCE [LARGE SCALE GENOMIC DNA]</scope>
    <source>
        <strain evidence="2 3">HM116</strain>
    </source>
</reference>
<sequence length="112" mass="12297">MHSETQSDLSQAGLQIAIQDIKDDLFDTPECDYAIAQLLNRWGQAKKAEHLLDEMLLKWGTSSEVMALTQQGHEEIKAEMKAAMTGSEVLADNSEPMRKPKTAPAQLSVVAA</sequence>
<protein>
    <submittedName>
        <fullName evidence="2">Uncharacterized protein</fullName>
    </submittedName>
</protein>
<keyword evidence="3" id="KW-1185">Reference proteome</keyword>
<accession>A0ABS9S4H9</accession>
<evidence type="ECO:0000313" key="3">
    <source>
        <dbReference type="Proteomes" id="UP001320609"/>
    </source>
</evidence>
<dbReference type="RefSeq" id="WP_240717337.1">
    <property type="nucleotide sequence ID" value="NZ_JAKVTW010000003.1"/>
</dbReference>
<proteinExistence type="predicted"/>
<comment type="caution">
    <text evidence="2">The sequence shown here is derived from an EMBL/GenBank/DDBJ whole genome shotgun (WGS) entry which is preliminary data.</text>
</comment>
<evidence type="ECO:0000256" key="1">
    <source>
        <dbReference type="SAM" id="MobiDB-lite"/>
    </source>
</evidence>
<gene>
    <name evidence="2" type="ORF">MLE19_06740</name>
</gene>
<dbReference type="Proteomes" id="UP001320609">
    <property type="component" value="Unassembled WGS sequence"/>
</dbReference>
<name>A0ABS9S4H9_9GAMM</name>